<evidence type="ECO:0000256" key="6">
    <source>
        <dbReference type="SAM" id="MobiDB-lite"/>
    </source>
</evidence>
<dbReference type="InterPro" id="IPR017871">
    <property type="entry name" value="ABC_transporter-like_CS"/>
</dbReference>
<keyword evidence="2" id="KW-0813">Transport</keyword>
<reference evidence="8 9" key="1">
    <citation type="submission" date="2024-10" db="EMBL/GenBank/DDBJ databases">
        <title>The Natural Products Discovery Center: Release of the First 8490 Sequenced Strains for Exploring Actinobacteria Biosynthetic Diversity.</title>
        <authorList>
            <person name="Kalkreuter E."/>
            <person name="Kautsar S.A."/>
            <person name="Yang D."/>
            <person name="Bader C.D."/>
            <person name="Teijaro C.N."/>
            <person name="Fluegel L."/>
            <person name="Davis C.M."/>
            <person name="Simpson J.R."/>
            <person name="Lauterbach L."/>
            <person name="Steele A.D."/>
            <person name="Gui C."/>
            <person name="Meng S."/>
            <person name="Li G."/>
            <person name="Viehrig K."/>
            <person name="Ye F."/>
            <person name="Su P."/>
            <person name="Kiefer A.F."/>
            <person name="Nichols A."/>
            <person name="Cepeda A.J."/>
            <person name="Yan W."/>
            <person name="Fan B."/>
            <person name="Jiang Y."/>
            <person name="Adhikari A."/>
            <person name="Zheng C.-J."/>
            <person name="Schuster L."/>
            <person name="Cowan T.M."/>
            <person name="Smanski M.J."/>
            <person name="Chevrette M.G."/>
            <person name="De Carvalho L.P.S."/>
            <person name="Shen B."/>
        </authorList>
    </citation>
    <scope>NUCLEOTIDE SEQUENCE [LARGE SCALE GENOMIC DNA]</scope>
    <source>
        <strain evidence="8 9">NPDC020568</strain>
    </source>
</reference>
<evidence type="ECO:0000256" key="3">
    <source>
        <dbReference type="ARBA" id="ARBA00022741"/>
    </source>
</evidence>
<dbReference type="Pfam" id="PF00005">
    <property type="entry name" value="ABC_tran"/>
    <property type="match status" value="1"/>
</dbReference>
<accession>A0ABW7TKS0</accession>
<keyword evidence="9" id="KW-1185">Reference proteome</keyword>
<keyword evidence="4 8" id="KW-0067">ATP-binding</keyword>
<feature type="domain" description="ABC transporter" evidence="7">
    <location>
        <begin position="7"/>
        <end position="271"/>
    </location>
</feature>
<dbReference type="InterPro" id="IPR003439">
    <property type="entry name" value="ABC_transporter-like_ATP-bd"/>
</dbReference>
<feature type="region of interest" description="Disordered" evidence="6">
    <location>
        <begin position="114"/>
        <end position="144"/>
    </location>
</feature>
<dbReference type="SUPFAM" id="SSF52540">
    <property type="entry name" value="P-loop containing nucleoside triphosphate hydrolases"/>
    <property type="match status" value="1"/>
</dbReference>
<dbReference type="InterPro" id="IPR027417">
    <property type="entry name" value="P-loop_NTPase"/>
</dbReference>
<organism evidence="8 9">
    <name type="scientific">Nocardia carnea</name>
    <dbReference type="NCBI Taxonomy" id="37328"/>
    <lineage>
        <taxon>Bacteria</taxon>
        <taxon>Bacillati</taxon>
        <taxon>Actinomycetota</taxon>
        <taxon>Actinomycetes</taxon>
        <taxon>Mycobacteriales</taxon>
        <taxon>Nocardiaceae</taxon>
        <taxon>Nocardia</taxon>
    </lineage>
</organism>
<evidence type="ECO:0000256" key="4">
    <source>
        <dbReference type="ARBA" id="ARBA00022840"/>
    </source>
</evidence>
<evidence type="ECO:0000256" key="1">
    <source>
        <dbReference type="ARBA" id="ARBA00005417"/>
    </source>
</evidence>
<dbReference type="SMART" id="SM00382">
    <property type="entry name" value="AAA"/>
    <property type="match status" value="1"/>
</dbReference>
<proteinExistence type="inferred from homology"/>
<dbReference type="InterPro" id="IPR052156">
    <property type="entry name" value="BCAA_Transport_ATP-bd_LivF"/>
</dbReference>
<protein>
    <submittedName>
        <fullName evidence="8">ABC transporter ATP-binding protein</fullName>
    </submittedName>
</protein>
<keyword evidence="5" id="KW-0029">Amino-acid transport</keyword>
<dbReference type="GO" id="GO:0005524">
    <property type="term" value="F:ATP binding"/>
    <property type="evidence" value="ECO:0007669"/>
    <property type="project" value="UniProtKB-KW"/>
</dbReference>
<dbReference type="Gene3D" id="3.40.50.300">
    <property type="entry name" value="P-loop containing nucleotide triphosphate hydrolases"/>
    <property type="match status" value="1"/>
</dbReference>
<dbReference type="Proteomes" id="UP001611263">
    <property type="component" value="Unassembled WGS sequence"/>
</dbReference>
<evidence type="ECO:0000313" key="8">
    <source>
        <dbReference type="EMBL" id="MFI1460204.1"/>
    </source>
</evidence>
<dbReference type="PROSITE" id="PS50893">
    <property type="entry name" value="ABC_TRANSPORTER_2"/>
    <property type="match status" value="1"/>
</dbReference>
<evidence type="ECO:0000256" key="5">
    <source>
        <dbReference type="ARBA" id="ARBA00022970"/>
    </source>
</evidence>
<comment type="similarity">
    <text evidence="1">Belongs to the ABC transporter superfamily.</text>
</comment>
<dbReference type="PANTHER" id="PTHR43820:SF4">
    <property type="entry name" value="HIGH-AFFINITY BRANCHED-CHAIN AMINO ACID TRANSPORT ATP-BINDING PROTEIN LIVF"/>
    <property type="match status" value="1"/>
</dbReference>
<evidence type="ECO:0000313" key="9">
    <source>
        <dbReference type="Proteomes" id="UP001611263"/>
    </source>
</evidence>
<gene>
    <name evidence="8" type="ORF">ACH4WX_05710</name>
</gene>
<comment type="caution">
    <text evidence="8">The sequence shown here is derived from an EMBL/GenBank/DDBJ whole genome shotgun (WGS) entry which is preliminary data.</text>
</comment>
<dbReference type="RefSeq" id="WP_033241846.1">
    <property type="nucleotide sequence ID" value="NZ_JBIRUQ010000001.1"/>
</dbReference>
<dbReference type="PANTHER" id="PTHR43820">
    <property type="entry name" value="HIGH-AFFINITY BRANCHED-CHAIN AMINO ACID TRANSPORT ATP-BINDING PROTEIN LIVF"/>
    <property type="match status" value="1"/>
</dbReference>
<keyword evidence="3" id="KW-0547">Nucleotide-binding</keyword>
<evidence type="ECO:0000259" key="7">
    <source>
        <dbReference type="PROSITE" id="PS50893"/>
    </source>
</evidence>
<name>A0ABW7TKS0_9NOCA</name>
<dbReference type="InterPro" id="IPR003593">
    <property type="entry name" value="AAA+_ATPase"/>
</dbReference>
<dbReference type="GeneID" id="93505416"/>
<dbReference type="EMBL" id="JBIRUQ010000001">
    <property type="protein sequence ID" value="MFI1460204.1"/>
    <property type="molecule type" value="Genomic_DNA"/>
</dbReference>
<dbReference type="CDD" id="cd03224">
    <property type="entry name" value="ABC_TM1139_LivF_branched"/>
    <property type="match status" value="1"/>
</dbReference>
<evidence type="ECO:0000256" key="2">
    <source>
        <dbReference type="ARBA" id="ARBA00022448"/>
    </source>
</evidence>
<sequence length="273" mass="28773">MSGEPLLAVTGLTAGYGAGEVLHGIDFSVAAGEICAVLGPNGAGKTTLLRALSGLVRVRGSVTLAGSEIGGRAPEKIARAGVAHVPEGRGTFAPLTVEENLRLGAYSRGNARFHREGGRNGFGRGRGGGDSRGDGSAGHRHARGGLDTDLRRVYDYFPVLRDKLHEKAGRLSGGEQQMLALGRALLSRPRLLLLDEPSLGLAPMVTRELFRIVHAINSEEHTTVIVVEQNAQLALRTAHRAHVLESGRIVLSGAAADIAADEQVARSYLGYRV</sequence>
<dbReference type="PROSITE" id="PS00211">
    <property type="entry name" value="ABC_TRANSPORTER_1"/>
    <property type="match status" value="1"/>
</dbReference>